<keyword evidence="2" id="KW-1185">Reference proteome</keyword>
<reference evidence="1" key="1">
    <citation type="submission" date="2023-03" db="EMBL/GenBank/DDBJ databases">
        <title>Chromosome-level genomes of two armyworms, Mythimna separata and Mythimna loreyi, provide insights into the biosynthesis and reception of sex pheromones.</title>
        <authorList>
            <person name="Zhao H."/>
        </authorList>
    </citation>
    <scope>NUCLEOTIDE SEQUENCE</scope>
    <source>
        <strain evidence="1">BeijingLab</strain>
    </source>
</reference>
<name>A0ACC2R9R1_9NEOP</name>
<sequence>MAIFLALLYEKYFDGPKLLALTTGNGNTNEDNVYYNNQRILKVAERQDVPIYRGSKESLVTTLLVDDNYYGEDGLGDTDDIYTDLVPAKTEKAVNALIDYSKTYEGDLIIITIGTLTNVALAIKLDPEFLSRLDHLYIGAGHIHNDENPSPEFNADVDVEAYHVVVQNASPDKVTVIPFSQVKQYLNIDKDWRLNQLGAIDTDIIKAQNKFERVVLEAEPTWQALDPAVVSLFLRPDLVEEYQYSKNDIIICGDQRGINTNTFVEKDEANVRIAYSIKMEEYKTFLLNVFGAEISANNSKSNL</sequence>
<comment type="caution">
    <text evidence="1">The sequence shown here is derived from an EMBL/GenBank/DDBJ whole genome shotgun (WGS) entry which is preliminary data.</text>
</comment>
<dbReference type="Proteomes" id="UP001231649">
    <property type="component" value="Chromosome 5"/>
</dbReference>
<protein>
    <submittedName>
        <fullName evidence="1">Uncharacterized protein</fullName>
    </submittedName>
</protein>
<evidence type="ECO:0000313" key="1">
    <source>
        <dbReference type="EMBL" id="KAJ8735046.1"/>
    </source>
</evidence>
<accession>A0ACC2R9R1</accession>
<organism evidence="1 2">
    <name type="scientific">Mythimna loreyi</name>
    <dbReference type="NCBI Taxonomy" id="667449"/>
    <lineage>
        <taxon>Eukaryota</taxon>
        <taxon>Metazoa</taxon>
        <taxon>Ecdysozoa</taxon>
        <taxon>Arthropoda</taxon>
        <taxon>Hexapoda</taxon>
        <taxon>Insecta</taxon>
        <taxon>Pterygota</taxon>
        <taxon>Neoptera</taxon>
        <taxon>Endopterygota</taxon>
        <taxon>Lepidoptera</taxon>
        <taxon>Glossata</taxon>
        <taxon>Ditrysia</taxon>
        <taxon>Noctuoidea</taxon>
        <taxon>Noctuidae</taxon>
        <taxon>Noctuinae</taxon>
        <taxon>Hadenini</taxon>
        <taxon>Mythimna</taxon>
    </lineage>
</organism>
<proteinExistence type="predicted"/>
<dbReference type="EMBL" id="CM056781">
    <property type="protein sequence ID" value="KAJ8735046.1"/>
    <property type="molecule type" value="Genomic_DNA"/>
</dbReference>
<gene>
    <name evidence="1" type="ORF">PYW08_014296</name>
</gene>
<evidence type="ECO:0000313" key="2">
    <source>
        <dbReference type="Proteomes" id="UP001231649"/>
    </source>
</evidence>